<dbReference type="RefSeq" id="WP_156858567.1">
    <property type="nucleotide sequence ID" value="NZ_WOWR01000005.1"/>
</dbReference>
<gene>
    <name evidence="1" type="ORF">GN299_06175</name>
</gene>
<sequence>MGSTVSTGKLIGAFEGSAGKPVYVMFEQSYDKNSYPRTPKWRARMIGDAAAVLKNIFLCAASCEGGMLQGAGGRYVTPEAHIASWLKELSNPVEMADQSFELAVGKYWEAAIPQDSYEKAKARLATIKADHIIEALEAGSVTVSLHGDSDALSAIYNGESIWASQIIKEDRAPVDGLRNPSLGYSPAKSKVQQIDTPRFTMIHPDLGSYLIQGQDGAWRCENGGHSYIYDLVRDLWQDEVREPGSYRARIKAYRAAIDSASMVPHQTTTIVVDMKAPLTEWQLESVNRALREVPHSIVGHEARIPVPTDYNQLYWVVGLPDHCTKWVLGTTPIAAPTEQLCLLAG</sequence>
<organism evidence="1 2">
    <name type="scientific">Pseudomonas putida</name>
    <name type="common">Arthrobacter siderocapsulatus</name>
    <dbReference type="NCBI Taxonomy" id="303"/>
    <lineage>
        <taxon>Bacteria</taxon>
        <taxon>Pseudomonadati</taxon>
        <taxon>Pseudomonadota</taxon>
        <taxon>Gammaproteobacteria</taxon>
        <taxon>Pseudomonadales</taxon>
        <taxon>Pseudomonadaceae</taxon>
        <taxon>Pseudomonas</taxon>
    </lineage>
</organism>
<comment type="caution">
    <text evidence="1">The sequence shown here is derived from an EMBL/GenBank/DDBJ whole genome shotgun (WGS) entry which is preliminary data.</text>
</comment>
<dbReference type="EMBL" id="WOWR01000005">
    <property type="protein sequence ID" value="KAF0255674.1"/>
    <property type="molecule type" value="Genomic_DNA"/>
</dbReference>
<proteinExistence type="predicted"/>
<protein>
    <submittedName>
        <fullName evidence="1">Uncharacterized protein</fullName>
    </submittedName>
</protein>
<accession>A0A7V8EIY9</accession>
<reference evidence="1 2" key="1">
    <citation type="submission" date="2019-12" db="EMBL/GenBank/DDBJ databases">
        <authorList>
            <person name="Woiski C."/>
        </authorList>
    </citation>
    <scope>NUCLEOTIDE SEQUENCE [LARGE SCALE GENOMIC DNA]</scope>
    <source>
        <strain evidence="1 2">BOE100</strain>
    </source>
</reference>
<name>A0A7V8EIY9_PSEPU</name>
<dbReference type="Proteomes" id="UP000442695">
    <property type="component" value="Unassembled WGS sequence"/>
</dbReference>
<evidence type="ECO:0000313" key="1">
    <source>
        <dbReference type="EMBL" id="KAF0255674.1"/>
    </source>
</evidence>
<evidence type="ECO:0000313" key="2">
    <source>
        <dbReference type="Proteomes" id="UP000442695"/>
    </source>
</evidence>
<dbReference type="AlphaFoldDB" id="A0A7V8EIY9"/>